<dbReference type="Pfam" id="PF00042">
    <property type="entry name" value="Globin"/>
    <property type="match status" value="1"/>
</dbReference>
<keyword evidence="1" id="KW-0479">Metal-binding</keyword>
<comment type="similarity">
    <text evidence="1">Belongs to the globin family.</text>
</comment>
<keyword evidence="1" id="KW-0349">Heme</keyword>
<dbReference type="SUPFAM" id="SSF46458">
    <property type="entry name" value="Globin-like"/>
    <property type="match status" value="1"/>
</dbReference>
<dbReference type="InterPro" id="IPR012292">
    <property type="entry name" value="Globin/Proto"/>
</dbReference>
<evidence type="ECO:0000313" key="4">
    <source>
        <dbReference type="Proteomes" id="UP000189229"/>
    </source>
</evidence>
<accession>A0A1V3WRX0</accession>
<keyword evidence="1" id="KW-0813">Transport</keyword>
<dbReference type="Proteomes" id="UP000189229">
    <property type="component" value="Unassembled WGS sequence"/>
</dbReference>
<protein>
    <submittedName>
        <fullName evidence="3">Globin family protein</fullName>
    </submittedName>
</protein>
<dbReference type="EMBL" id="MVBM01000007">
    <property type="protein sequence ID" value="OOK69091.1"/>
    <property type="molecule type" value="Genomic_DNA"/>
</dbReference>
<evidence type="ECO:0000313" key="3">
    <source>
        <dbReference type="EMBL" id="OOK69091.1"/>
    </source>
</evidence>
<dbReference type="CDD" id="cd19753">
    <property type="entry name" value="Mb-like_oxidoreductase"/>
    <property type="match status" value="1"/>
</dbReference>
<dbReference type="GO" id="GO:0005344">
    <property type="term" value="F:oxygen carrier activity"/>
    <property type="evidence" value="ECO:0007669"/>
    <property type="project" value="UniProtKB-KW"/>
</dbReference>
<reference evidence="3 4" key="1">
    <citation type="submission" date="2017-02" db="EMBL/GenBank/DDBJ databases">
        <title>Complete genome sequences of Mycobacterium kansasii strains isolated from rhesus macaques.</title>
        <authorList>
            <person name="Panda A."/>
            <person name="Nagaraj S."/>
            <person name="Zhao X."/>
            <person name="Tettelin H."/>
            <person name="Detolla L.J."/>
        </authorList>
    </citation>
    <scope>NUCLEOTIDE SEQUENCE [LARGE SCALE GENOMIC DNA]</scope>
    <source>
        <strain evidence="3 4">11-3813</strain>
    </source>
</reference>
<gene>
    <name evidence="3" type="ORF">BZL30_7149</name>
</gene>
<name>A0A1V3WRX0_MYCKA</name>
<sequence>MGLEDRDALRVLRDAFAPAEGRNDLVRRFYTNWFALDASVRDLFPPEMDSQRAAFAHALHWVYGELVEQRAEEPVAFLAQLGRDHRKYGVLPTQYDTLRRALYQTLRGYLGQESRRAWTDTVERPPTSR</sequence>
<keyword evidence="1" id="KW-0561">Oxygen transport</keyword>
<organism evidence="3 4">
    <name type="scientific">Mycobacterium kansasii</name>
    <dbReference type="NCBI Taxonomy" id="1768"/>
    <lineage>
        <taxon>Bacteria</taxon>
        <taxon>Bacillati</taxon>
        <taxon>Actinomycetota</taxon>
        <taxon>Actinomycetes</taxon>
        <taxon>Mycobacteriales</taxon>
        <taxon>Mycobacteriaceae</taxon>
        <taxon>Mycobacterium</taxon>
    </lineage>
</organism>
<keyword evidence="1" id="KW-0408">Iron</keyword>
<dbReference type="InterPro" id="IPR009050">
    <property type="entry name" value="Globin-like_sf"/>
</dbReference>
<dbReference type="InterPro" id="IPR000971">
    <property type="entry name" value="Globin"/>
</dbReference>
<evidence type="ECO:0000256" key="1">
    <source>
        <dbReference type="RuleBase" id="RU000356"/>
    </source>
</evidence>
<dbReference type="GO" id="GO:0020037">
    <property type="term" value="F:heme binding"/>
    <property type="evidence" value="ECO:0007669"/>
    <property type="project" value="InterPro"/>
</dbReference>
<dbReference type="Gene3D" id="1.10.490.10">
    <property type="entry name" value="Globins"/>
    <property type="match status" value="1"/>
</dbReference>
<dbReference type="AlphaFoldDB" id="A0A1V3WRX0"/>
<feature type="domain" description="Globin" evidence="2">
    <location>
        <begin position="28"/>
        <end position="122"/>
    </location>
</feature>
<proteinExistence type="inferred from homology"/>
<dbReference type="GO" id="GO:0019825">
    <property type="term" value="F:oxygen binding"/>
    <property type="evidence" value="ECO:0007669"/>
    <property type="project" value="InterPro"/>
</dbReference>
<comment type="caution">
    <text evidence="3">The sequence shown here is derived from an EMBL/GenBank/DDBJ whole genome shotgun (WGS) entry which is preliminary data.</text>
</comment>
<evidence type="ECO:0000259" key="2">
    <source>
        <dbReference type="Pfam" id="PF00042"/>
    </source>
</evidence>